<sequence>MIQKGLLTQYIHIAAVVASYWIISILTVFVNKALLSSQTVGLDAPLFVTWYQCVVSAAICFTLSMLTKLFPRTFTFPEGSPLKREVAAKVLPLSILFTGTIAFNNLSLKYVDVAFYYIGRSLTTVFNVILTYLILGQKTSPQTIMCCAVIVGGFWLGVDQENVAGSLSIAGTVFGVLGSLALSMYSIYTKRVLPHVNQHIWLLSYYNNVYSCLLFLPLIAINKEIPVILNYEKLADAKFWLFMTGGGLCGFAIGFVTALQIQVTSPLTHNISGTAKACVQTVLATYWFSETKSLLWWFSNWVVLGGSTAYARVRQKEMEYQQRPEKLQETRV</sequence>
<accession>A0A067QUH2</accession>
<dbReference type="PANTHER" id="PTHR11132">
    <property type="entry name" value="SOLUTE CARRIER FAMILY 35"/>
    <property type="match status" value="1"/>
</dbReference>
<evidence type="ECO:0000313" key="7">
    <source>
        <dbReference type="EMBL" id="KDR12701.1"/>
    </source>
</evidence>
<proteinExistence type="predicted"/>
<keyword evidence="2 5" id="KW-0812">Transmembrane</keyword>
<keyword evidence="8" id="KW-1185">Reference proteome</keyword>
<dbReference type="InterPro" id="IPR037185">
    <property type="entry name" value="EmrE-like"/>
</dbReference>
<feature type="transmembrane region" description="Helical" evidence="5">
    <location>
        <begin position="7"/>
        <end position="29"/>
    </location>
</feature>
<organism evidence="7 8">
    <name type="scientific">Zootermopsis nevadensis</name>
    <name type="common">Dampwood termite</name>
    <dbReference type="NCBI Taxonomy" id="136037"/>
    <lineage>
        <taxon>Eukaryota</taxon>
        <taxon>Metazoa</taxon>
        <taxon>Ecdysozoa</taxon>
        <taxon>Arthropoda</taxon>
        <taxon>Hexapoda</taxon>
        <taxon>Insecta</taxon>
        <taxon>Pterygota</taxon>
        <taxon>Neoptera</taxon>
        <taxon>Polyneoptera</taxon>
        <taxon>Dictyoptera</taxon>
        <taxon>Blattodea</taxon>
        <taxon>Blattoidea</taxon>
        <taxon>Termitoidae</taxon>
        <taxon>Termopsidae</taxon>
        <taxon>Zootermopsis</taxon>
    </lineage>
</organism>
<dbReference type="AlphaFoldDB" id="A0A067QUH2"/>
<feature type="transmembrane region" description="Helical" evidence="5">
    <location>
        <begin position="294"/>
        <end position="313"/>
    </location>
</feature>
<dbReference type="STRING" id="136037.A0A067QUH2"/>
<gene>
    <name evidence="7" type="ORF">L798_13552</name>
</gene>
<dbReference type="FunCoup" id="A0A067QUH2">
    <property type="interactions" value="366"/>
</dbReference>
<dbReference type="Pfam" id="PF03151">
    <property type="entry name" value="TPT"/>
    <property type="match status" value="1"/>
</dbReference>
<dbReference type="OMA" id="WWTSNIV"/>
<evidence type="ECO:0000256" key="2">
    <source>
        <dbReference type="ARBA" id="ARBA00022692"/>
    </source>
</evidence>
<reference evidence="7 8" key="1">
    <citation type="journal article" date="2014" name="Nat. Commun.">
        <title>Molecular traces of alternative social organization in a termite genome.</title>
        <authorList>
            <person name="Terrapon N."/>
            <person name="Li C."/>
            <person name="Robertson H.M."/>
            <person name="Ji L."/>
            <person name="Meng X."/>
            <person name="Booth W."/>
            <person name="Chen Z."/>
            <person name="Childers C.P."/>
            <person name="Glastad K.M."/>
            <person name="Gokhale K."/>
            <person name="Gowin J."/>
            <person name="Gronenberg W."/>
            <person name="Hermansen R.A."/>
            <person name="Hu H."/>
            <person name="Hunt B.G."/>
            <person name="Huylmans A.K."/>
            <person name="Khalil S.M."/>
            <person name="Mitchell R.D."/>
            <person name="Munoz-Torres M.C."/>
            <person name="Mustard J.A."/>
            <person name="Pan H."/>
            <person name="Reese J.T."/>
            <person name="Scharf M.E."/>
            <person name="Sun F."/>
            <person name="Vogel H."/>
            <person name="Xiao J."/>
            <person name="Yang W."/>
            <person name="Yang Z."/>
            <person name="Yang Z."/>
            <person name="Zhou J."/>
            <person name="Zhu J."/>
            <person name="Brent C.S."/>
            <person name="Elsik C.G."/>
            <person name="Goodisman M.A."/>
            <person name="Liberles D.A."/>
            <person name="Roe R.M."/>
            <person name="Vargo E.L."/>
            <person name="Vilcinskas A."/>
            <person name="Wang J."/>
            <person name="Bornberg-Bauer E."/>
            <person name="Korb J."/>
            <person name="Zhang G."/>
            <person name="Liebig J."/>
        </authorList>
    </citation>
    <scope>NUCLEOTIDE SEQUENCE [LARGE SCALE GENOMIC DNA]</scope>
    <source>
        <tissue evidence="7">Whole organism</tissue>
    </source>
</reference>
<evidence type="ECO:0000256" key="1">
    <source>
        <dbReference type="ARBA" id="ARBA00004141"/>
    </source>
</evidence>
<dbReference type="Proteomes" id="UP000027135">
    <property type="component" value="Unassembled WGS sequence"/>
</dbReference>
<dbReference type="InterPro" id="IPR004853">
    <property type="entry name" value="Sugar_P_trans_dom"/>
</dbReference>
<feature type="transmembrane region" description="Helical" evidence="5">
    <location>
        <begin position="164"/>
        <end position="188"/>
    </location>
</feature>
<feature type="transmembrane region" description="Helical" evidence="5">
    <location>
        <begin position="49"/>
        <end position="70"/>
    </location>
</feature>
<comment type="subcellular location">
    <subcellularLocation>
        <location evidence="1">Membrane</location>
        <topology evidence="1">Multi-pass membrane protein</topology>
    </subcellularLocation>
</comment>
<protein>
    <submittedName>
        <fullName evidence="7">Putative GDP-fucose transporter</fullName>
    </submittedName>
</protein>
<dbReference type="EMBL" id="KK852996">
    <property type="protein sequence ID" value="KDR12701.1"/>
    <property type="molecule type" value="Genomic_DNA"/>
</dbReference>
<dbReference type="InParanoid" id="A0A067QUH2"/>
<name>A0A067QUH2_ZOONE</name>
<dbReference type="eggNOG" id="KOG1442">
    <property type="taxonomic scope" value="Eukaryota"/>
</dbReference>
<evidence type="ECO:0000259" key="6">
    <source>
        <dbReference type="Pfam" id="PF03151"/>
    </source>
</evidence>
<evidence type="ECO:0000313" key="8">
    <source>
        <dbReference type="Proteomes" id="UP000027135"/>
    </source>
</evidence>
<feature type="domain" description="Sugar phosphate transporter" evidence="6">
    <location>
        <begin position="12"/>
        <end position="306"/>
    </location>
</feature>
<feature type="transmembrane region" description="Helical" evidence="5">
    <location>
        <begin position="239"/>
        <end position="259"/>
    </location>
</feature>
<feature type="transmembrane region" description="Helical" evidence="5">
    <location>
        <begin position="200"/>
        <end position="219"/>
    </location>
</feature>
<keyword evidence="3 5" id="KW-1133">Transmembrane helix</keyword>
<dbReference type="GO" id="GO:0016020">
    <property type="term" value="C:membrane"/>
    <property type="evidence" value="ECO:0007669"/>
    <property type="project" value="UniProtKB-SubCell"/>
</dbReference>
<feature type="transmembrane region" description="Helical" evidence="5">
    <location>
        <begin position="90"/>
        <end position="108"/>
    </location>
</feature>
<feature type="transmembrane region" description="Helical" evidence="5">
    <location>
        <begin position="142"/>
        <end position="158"/>
    </location>
</feature>
<evidence type="ECO:0000256" key="3">
    <source>
        <dbReference type="ARBA" id="ARBA00022989"/>
    </source>
</evidence>
<feature type="transmembrane region" description="Helical" evidence="5">
    <location>
        <begin position="114"/>
        <end position="135"/>
    </location>
</feature>
<dbReference type="SUPFAM" id="SSF103481">
    <property type="entry name" value="Multidrug resistance efflux transporter EmrE"/>
    <property type="match status" value="1"/>
</dbReference>
<evidence type="ECO:0000256" key="4">
    <source>
        <dbReference type="ARBA" id="ARBA00023136"/>
    </source>
</evidence>
<evidence type="ECO:0000256" key="5">
    <source>
        <dbReference type="SAM" id="Phobius"/>
    </source>
</evidence>
<keyword evidence="4 5" id="KW-0472">Membrane</keyword>
<dbReference type="InterPro" id="IPR050186">
    <property type="entry name" value="TPT_transporter"/>
</dbReference>
<dbReference type="OrthoDB" id="5547497at2759"/>